<dbReference type="EMBL" id="JBHLUK010000002">
    <property type="protein sequence ID" value="MFC0422585.1"/>
    <property type="molecule type" value="Genomic_DNA"/>
</dbReference>
<sequence>MNQTVDPGDTVVDATVGNGHDTAYLAKLVGPAGHVYGFDIQAAAIRATASALAAHDLDQQVTLTQTGHENLAQVIPASQPVKCAVFNLGYLPGGNKEIVTKASTTLTAVQALESRLAVNGLILLLVYTGHPGGQDEATALLDHVKQLDQHQFQVLQYGFLNQVHRPPYLVAIQKR</sequence>
<keyword evidence="1" id="KW-0489">Methyltransferase</keyword>
<accession>A0ABV6JZH1</accession>
<keyword evidence="1" id="KW-0808">Transferase</keyword>
<evidence type="ECO:0000313" key="1">
    <source>
        <dbReference type="EMBL" id="MFC0422585.1"/>
    </source>
</evidence>
<dbReference type="GO" id="GO:0032259">
    <property type="term" value="P:methylation"/>
    <property type="evidence" value="ECO:0007669"/>
    <property type="project" value="UniProtKB-KW"/>
</dbReference>
<dbReference type="SUPFAM" id="SSF53335">
    <property type="entry name" value="S-adenosyl-L-methionine-dependent methyltransferases"/>
    <property type="match status" value="1"/>
</dbReference>
<organism evidence="1 2">
    <name type="scientific">Lactiplantibacillus plajomi</name>
    <dbReference type="NCBI Taxonomy" id="1457217"/>
    <lineage>
        <taxon>Bacteria</taxon>
        <taxon>Bacillati</taxon>
        <taxon>Bacillota</taxon>
        <taxon>Bacilli</taxon>
        <taxon>Lactobacillales</taxon>
        <taxon>Lactobacillaceae</taxon>
        <taxon>Lactiplantibacillus</taxon>
    </lineage>
</organism>
<protein>
    <submittedName>
        <fullName evidence="1">Class I SAM-dependent methyltransferase</fullName>
    </submittedName>
</protein>
<dbReference type="Gene3D" id="3.40.50.150">
    <property type="entry name" value="Vaccinia Virus protein VP39"/>
    <property type="match status" value="1"/>
</dbReference>
<dbReference type="GO" id="GO:0008168">
    <property type="term" value="F:methyltransferase activity"/>
    <property type="evidence" value="ECO:0007669"/>
    <property type="project" value="UniProtKB-KW"/>
</dbReference>
<dbReference type="PANTHER" id="PTHR35276:SF1">
    <property type="entry name" value="TRNA (MNM(5)S(2)U34)-METHYLTRANSFERASE, CHLOROPLASTIC"/>
    <property type="match status" value="1"/>
</dbReference>
<reference evidence="1 2" key="1">
    <citation type="submission" date="2024-09" db="EMBL/GenBank/DDBJ databases">
        <authorList>
            <person name="Sun Q."/>
            <person name="Mori K."/>
        </authorList>
    </citation>
    <scope>NUCLEOTIDE SEQUENCE [LARGE SCALE GENOMIC DNA]</scope>
    <source>
        <strain evidence="1 2">TBRC 4575</strain>
    </source>
</reference>
<dbReference type="InterPro" id="IPR029063">
    <property type="entry name" value="SAM-dependent_MTases_sf"/>
</dbReference>
<evidence type="ECO:0000313" key="2">
    <source>
        <dbReference type="Proteomes" id="UP001589855"/>
    </source>
</evidence>
<comment type="caution">
    <text evidence="1">The sequence shown here is derived from an EMBL/GenBank/DDBJ whole genome shotgun (WGS) entry which is preliminary data.</text>
</comment>
<proteinExistence type="predicted"/>
<keyword evidence="2" id="KW-1185">Reference proteome</keyword>
<gene>
    <name evidence="1" type="ORF">ACFFGS_00090</name>
</gene>
<name>A0ABV6JZH1_9LACO</name>
<dbReference type="Pfam" id="PF06962">
    <property type="entry name" value="rRNA_methylase"/>
    <property type="match status" value="1"/>
</dbReference>
<dbReference type="RefSeq" id="WP_137643929.1">
    <property type="nucleotide sequence ID" value="NZ_BAABRM010000001.1"/>
</dbReference>
<dbReference type="InterPro" id="IPR010719">
    <property type="entry name" value="MnmM_MeTrfase"/>
</dbReference>
<dbReference type="PANTHER" id="PTHR35276">
    <property type="entry name" value="S-ADENOSYL-L-METHIONINE-DEPENDENT METHYLTRANSFERASES SUPERFAMILY PROTEIN"/>
    <property type="match status" value="1"/>
</dbReference>
<dbReference type="Proteomes" id="UP001589855">
    <property type="component" value="Unassembled WGS sequence"/>
</dbReference>